<dbReference type="Proteomes" id="UP001174691">
    <property type="component" value="Unassembled WGS sequence"/>
</dbReference>
<evidence type="ECO:0000256" key="1">
    <source>
        <dbReference type="SAM" id="MobiDB-lite"/>
    </source>
</evidence>
<proteinExistence type="predicted"/>
<evidence type="ECO:0000313" key="2">
    <source>
        <dbReference type="EMBL" id="KAJ9144024.1"/>
    </source>
</evidence>
<comment type="caution">
    <text evidence="2">The sequence shown here is derived from an EMBL/GenBank/DDBJ whole genome shotgun (WGS) entry which is preliminary data.</text>
</comment>
<accession>A0AA38RQD9</accession>
<protein>
    <submittedName>
        <fullName evidence="2">Uncharacterized protein</fullName>
    </submittedName>
</protein>
<sequence>MQKPGLHFLAVQVPLEGGPANDNEQGLRKIKLTETCHQVAEVHAPYRSYFPKGMRSAYHEWAELTTAFPFARRAMELALVSPLKIPAHNNIDITIDTATDLVYLKFHWKPQKGGKSQYVPSPAYWMLVLDHSNLKGIRHVALEMSIVDDCIFWPSEINMICGQCGCHKDEHNDDISSELWLIADFLHCLDDLESVYLIFNDIKQGPLDPRRDPRYTVSGSPDANAVETDPSRWDTSPDPVFRGGGGSVRELRGAHVVLPVAHIADTLQAYYCYHMKTSIGEIEAVSQRPKPERVLVKFKLATCTPDE</sequence>
<feature type="region of interest" description="Disordered" evidence="1">
    <location>
        <begin position="210"/>
        <end position="238"/>
    </location>
</feature>
<gene>
    <name evidence="2" type="ORF">NKR19_g6590</name>
</gene>
<keyword evidence="3" id="KW-1185">Reference proteome</keyword>
<dbReference type="EMBL" id="JANBVN010000104">
    <property type="protein sequence ID" value="KAJ9144024.1"/>
    <property type="molecule type" value="Genomic_DNA"/>
</dbReference>
<name>A0AA38RQD9_9PEZI</name>
<evidence type="ECO:0000313" key="3">
    <source>
        <dbReference type="Proteomes" id="UP001174691"/>
    </source>
</evidence>
<organism evidence="2 3">
    <name type="scientific">Coniochaeta hoffmannii</name>
    <dbReference type="NCBI Taxonomy" id="91930"/>
    <lineage>
        <taxon>Eukaryota</taxon>
        <taxon>Fungi</taxon>
        <taxon>Dikarya</taxon>
        <taxon>Ascomycota</taxon>
        <taxon>Pezizomycotina</taxon>
        <taxon>Sordariomycetes</taxon>
        <taxon>Sordariomycetidae</taxon>
        <taxon>Coniochaetales</taxon>
        <taxon>Coniochaetaceae</taxon>
        <taxon>Coniochaeta</taxon>
    </lineage>
</organism>
<dbReference type="AlphaFoldDB" id="A0AA38RQD9"/>
<reference evidence="2" key="1">
    <citation type="submission" date="2022-07" db="EMBL/GenBank/DDBJ databases">
        <title>Fungi with potential for degradation of polypropylene.</title>
        <authorList>
            <person name="Gostincar C."/>
        </authorList>
    </citation>
    <scope>NUCLEOTIDE SEQUENCE</scope>
    <source>
        <strain evidence="2">EXF-13287</strain>
    </source>
</reference>